<evidence type="ECO:0000313" key="2">
    <source>
        <dbReference type="EMBL" id="GAA0435658.1"/>
    </source>
</evidence>
<dbReference type="Gene3D" id="1.10.3210.10">
    <property type="entry name" value="Hypothetical protein af1432"/>
    <property type="match status" value="1"/>
</dbReference>
<protein>
    <submittedName>
        <fullName evidence="2">HD domain-containing protein</fullName>
    </submittedName>
</protein>
<keyword evidence="3" id="KW-1185">Reference proteome</keyword>
<evidence type="ECO:0000313" key="3">
    <source>
        <dbReference type="Proteomes" id="UP001501459"/>
    </source>
</evidence>
<dbReference type="EMBL" id="BAAADM010000028">
    <property type="protein sequence ID" value="GAA0435658.1"/>
    <property type="molecule type" value="Genomic_DNA"/>
</dbReference>
<evidence type="ECO:0000259" key="1">
    <source>
        <dbReference type="Pfam" id="PF01966"/>
    </source>
</evidence>
<proteinExistence type="predicted"/>
<dbReference type="InterPro" id="IPR052567">
    <property type="entry name" value="OP_Dioxygenase"/>
</dbReference>
<dbReference type="InterPro" id="IPR006674">
    <property type="entry name" value="HD_domain"/>
</dbReference>
<name>A0ABN0Z677_9BACI</name>
<sequence length="185" mass="21876">MQKIVDFTRMEDGTKEEFEFLDELEDGFNLGLPDRLLKTLDGLKDSFSGYRISRYEHCLQSATRAYENNEDEDMVMAALFHDIGDELAPYTHGEMVAAILKPFVSEKAAWIVKHHGVFQQHYMAHMSEEEKNARDYFKDSPYYEECINFCKNYDQNCFDPNYVHYPVEFFEPMVRRVFTRTPEFA</sequence>
<feature type="domain" description="HD" evidence="1">
    <location>
        <begin position="54"/>
        <end position="120"/>
    </location>
</feature>
<dbReference type="PANTHER" id="PTHR40202">
    <property type="match status" value="1"/>
</dbReference>
<dbReference type="Proteomes" id="UP001501459">
    <property type="component" value="Unassembled WGS sequence"/>
</dbReference>
<dbReference type="PANTHER" id="PTHR40202:SF1">
    <property type="entry name" value="HD DOMAIN-CONTAINING PROTEIN"/>
    <property type="match status" value="1"/>
</dbReference>
<comment type="caution">
    <text evidence="2">The sequence shown here is derived from an EMBL/GenBank/DDBJ whole genome shotgun (WGS) entry which is preliminary data.</text>
</comment>
<accession>A0ABN0Z677</accession>
<dbReference type="Pfam" id="PF01966">
    <property type="entry name" value="HD"/>
    <property type="match status" value="1"/>
</dbReference>
<organism evidence="2 3">
    <name type="scientific">Lentibacillus halophilus</name>
    <dbReference type="NCBI Taxonomy" id="295065"/>
    <lineage>
        <taxon>Bacteria</taxon>
        <taxon>Bacillati</taxon>
        <taxon>Bacillota</taxon>
        <taxon>Bacilli</taxon>
        <taxon>Bacillales</taxon>
        <taxon>Bacillaceae</taxon>
        <taxon>Lentibacillus</taxon>
    </lineage>
</organism>
<dbReference type="SUPFAM" id="SSF109604">
    <property type="entry name" value="HD-domain/PDEase-like"/>
    <property type="match status" value="1"/>
</dbReference>
<gene>
    <name evidence="2" type="ORF">GCM10008983_10360</name>
</gene>
<reference evidence="2 3" key="1">
    <citation type="journal article" date="2019" name="Int. J. Syst. Evol. Microbiol.">
        <title>The Global Catalogue of Microorganisms (GCM) 10K type strain sequencing project: providing services to taxonomists for standard genome sequencing and annotation.</title>
        <authorList>
            <consortium name="The Broad Institute Genomics Platform"/>
            <consortium name="The Broad Institute Genome Sequencing Center for Infectious Disease"/>
            <person name="Wu L."/>
            <person name="Ma J."/>
        </authorList>
    </citation>
    <scope>NUCLEOTIDE SEQUENCE [LARGE SCALE GENOMIC DNA]</scope>
    <source>
        <strain evidence="2 3">JCM 12149</strain>
    </source>
</reference>
<dbReference type="RefSeq" id="WP_343751611.1">
    <property type="nucleotide sequence ID" value="NZ_BAAADM010000028.1"/>
</dbReference>